<feature type="compositionally biased region" description="Basic and acidic residues" evidence="1">
    <location>
        <begin position="302"/>
        <end position="314"/>
    </location>
</feature>
<feature type="region of interest" description="Disordered" evidence="1">
    <location>
        <begin position="257"/>
        <end position="279"/>
    </location>
</feature>
<evidence type="ECO:0000256" key="1">
    <source>
        <dbReference type="SAM" id="MobiDB-lite"/>
    </source>
</evidence>
<organism evidence="2 3">
    <name type="scientific">Caenorhabditis auriculariae</name>
    <dbReference type="NCBI Taxonomy" id="2777116"/>
    <lineage>
        <taxon>Eukaryota</taxon>
        <taxon>Metazoa</taxon>
        <taxon>Ecdysozoa</taxon>
        <taxon>Nematoda</taxon>
        <taxon>Chromadorea</taxon>
        <taxon>Rhabditida</taxon>
        <taxon>Rhabditina</taxon>
        <taxon>Rhabditomorpha</taxon>
        <taxon>Rhabditoidea</taxon>
        <taxon>Rhabditidae</taxon>
        <taxon>Peloderinae</taxon>
        <taxon>Caenorhabditis</taxon>
    </lineage>
</organism>
<keyword evidence="3" id="KW-1185">Reference proteome</keyword>
<dbReference type="OrthoDB" id="5586at2759"/>
<feature type="region of interest" description="Disordered" evidence="1">
    <location>
        <begin position="460"/>
        <end position="494"/>
    </location>
</feature>
<dbReference type="Proteomes" id="UP000835052">
    <property type="component" value="Unassembled WGS sequence"/>
</dbReference>
<feature type="compositionally biased region" description="Basic and acidic residues" evidence="1">
    <location>
        <begin position="31"/>
        <end position="46"/>
    </location>
</feature>
<feature type="compositionally biased region" description="Polar residues" evidence="1">
    <location>
        <begin position="604"/>
        <end position="622"/>
    </location>
</feature>
<comment type="caution">
    <text evidence="2">The sequence shown here is derived from an EMBL/GenBank/DDBJ whole genome shotgun (WGS) entry which is preliminary data.</text>
</comment>
<reference evidence="2" key="1">
    <citation type="submission" date="2020-10" db="EMBL/GenBank/DDBJ databases">
        <authorList>
            <person name="Kikuchi T."/>
        </authorList>
    </citation>
    <scope>NUCLEOTIDE SEQUENCE</scope>
    <source>
        <strain evidence="2">NKZ352</strain>
    </source>
</reference>
<feature type="region of interest" description="Disordered" evidence="1">
    <location>
        <begin position="1"/>
        <end position="58"/>
    </location>
</feature>
<dbReference type="AlphaFoldDB" id="A0A8S1GRG1"/>
<feature type="region of interest" description="Disordered" evidence="1">
    <location>
        <begin position="302"/>
        <end position="334"/>
    </location>
</feature>
<proteinExistence type="predicted"/>
<protein>
    <submittedName>
        <fullName evidence="2">Uncharacterized protein</fullName>
    </submittedName>
</protein>
<feature type="compositionally biased region" description="Polar residues" evidence="1">
    <location>
        <begin position="319"/>
        <end position="334"/>
    </location>
</feature>
<feature type="compositionally biased region" description="Low complexity" evidence="1">
    <location>
        <begin position="16"/>
        <end position="27"/>
    </location>
</feature>
<feature type="region of interest" description="Disordered" evidence="1">
    <location>
        <begin position="592"/>
        <end position="631"/>
    </location>
</feature>
<accession>A0A8S1GRG1</accession>
<name>A0A8S1GRG1_9PELO</name>
<dbReference type="EMBL" id="CAJGYM010000002">
    <property type="protein sequence ID" value="CAD6185243.1"/>
    <property type="molecule type" value="Genomic_DNA"/>
</dbReference>
<feature type="compositionally biased region" description="Low complexity" evidence="1">
    <location>
        <begin position="263"/>
        <end position="273"/>
    </location>
</feature>
<gene>
    <name evidence="2" type="ORF">CAUJ_LOCUS1162</name>
</gene>
<evidence type="ECO:0000313" key="2">
    <source>
        <dbReference type="EMBL" id="CAD6185243.1"/>
    </source>
</evidence>
<evidence type="ECO:0000313" key="3">
    <source>
        <dbReference type="Proteomes" id="UP000835052"/>
    </source>
</evidence>
<feature type="compositionally biased region" description="Low complexity" evidence="1">
    <location>
        <begin position="460"/>
        <end position="484"/>
    </location>
</feature>
<sequence>MYHKDDDYFARFNQPSSSSVNFPSESSRFASNDEPRFRSHSADARRSAFQSHRPYSEDHDPYWASSGGTANVTFPSTNHHRQWLQPEPASQFNNHAHNFGEHLRERSPASGSALLSLLSRYPSAQQAYLERVHTASPRPVTTVTYEPVKDSRFPLIEYSVPSSDNTTQRRFHSESRGFVNRDFNTPTFGQNHTFSVTNRQIDNGPTQRFEQTTFYNTSKPDSSNLDFIAAALLDDNMSRSTNEWSKSFGQLQNRFQSVQPDESTSSFASSGSSTLPRRTQPLMKFSSNHEMNASLLGQAVERRAAEAPEPRRSGALDQFWSQTMSQRPSSPTIQRIPSSLTAAERLQLLHEPIDGEPRPPQRVGSGHAVAARRAQLLNENNIGSHPEKPRTPLNPSFPSNSFLIPNFNDLDNAVHELSEARTKTSPIIFDSGKRVGGCARFPTGDHALSPPPVNIPVRVQQQVQQQPRKVRSPSPTESNSDSSSVYQIPTGLPHPKPKHNVKEQLHQAGIQTNSSYYPQRHIYRNAPNFPVPTTGSVASRITEFERRPGTPIVQQTTSIRYQESMPTTNNGSMSPRSAVFRSKPVIHVDFGSAQHVSAPPPPQNLSHSSTHSIFNLTSNRSSQSREKIRNR</sequence>